<protein>
    <submittedName>
        <fullName evidence="2">Uncharacterized protein</fullName>
    </submittedName>
</protein>
<evidence type="ECO:0000313" key="2">
    <source>
        <dbReference type="EMBL" id="OGY93849.1"/>
    </source>
</evidence>
<proteinExistence type="predicted"/>
<comment type="caution">
    <text evidence="2">The sequence shown here is derived from an EMBL/GenBank/DDBJ whole genome shotgun (WGS) entry which is preliminary data.</text>
</comment>
<sequence length="114" mass="13220">MFLFCSQKRFDQSFYIIVDEKKFVQSCPPTGGFWAIVSPIAICYDTFMSKIFKKSFVKNSNLSQRPVPSVKEDIMDPILYSGGLDKEKYPQLPLENETKVEEDVENPLNQRRTL</sequence>
<evidence type="ECO:0000313" key="3">
    <source>
        <dbReference type="Proteomes" id="UP000177626"/>
    </source>
</evidence>
<feature type="region of interest" description="Disordered" evidence="1">
    <location>
        <begin position="82"/>
        <end position="114"/>
    </location>
</feature>
<dbReference type="Proteomes" id="UP000177626">
    <property type="component" value="Unassembled WGS sequence"/>
</dbReference>
<organism evidence="2 3">
    <name type="scientific">Candidatus Komeilibacteria bacterium RIFOXYC1_FULL_37_11</name>
    <dbReference type="NCBI Taxonomy" id="1798555"/>
    <lineage>
        <taxon>Bacteria</taxon>
        <taxon>Candidatus Komeiliibacteriota</taxon>
    </lineage>
</organism>
<dbReference type="EMBL" id="MHKQ01000016">
    <property type="protein sequence ID" value="OGY93849.1"/>
    <property type="molecule type" value="Genomic_DNA"/>
</dbReference>
<accession>A0A1G2BZ70</accession>
<dbReference type="AlphaFoldDB" id="A0A1G2BZ70"/>
<evidence type="ECO:0000256" key="1">
    <source>
        <dbReference type="SAM" id="MobiDB-lite"/>
    </source>
</evidence>
<gene>
    <name evidence="2" type="ORF">A2406_00660</name>
</gene>
<name>A0A1G2BZ70_9BACT</name>
<reference evidence="2 3" key="1">
    <citation type="journal article" date="2016" name="Nat. Commun.">
        <title>Thousands of microbial genomes shed light on interconnected biogeochemical processes in an aquifer system.</title>
        <authorList>
            <person name="Anantharaman K."/>
            <person name="Brown C.T."/>
            <person name="Hug L.A."/>
            <person name="Sharon I."/>
            <person name="Castelle C.J."/>
            <person name="Probst A.J."/>
            <person name="Thomas B.C."/>
            <person name="Singh A."/>
            <person name="Wilkins M.J."/>
            <person name="Karaoz U."/>
            <person name="Brodie E.L."/>
            <person name="Williams K.H."/>
            <person name="Hubbard S.S."/>
            <person name="Banfield J.F."/>
        </authorList>
    </citation>
    <scope>NUCLEOTIDE SEQUENCE [LARGE SCALE GENOMIC DNA]</scope>
</reference>